<dbReference type="InterPro" id="IPR007837">
    <property type="entry name" value="DinB"/>
</dbReference>
<feature type="binding site" evidence="3">
    <location>
        <position position="118"/>
    </location>
    <ligand>
        <name>a divalent metal cation</name>
        <dbReference type="ChEBI" id="CHEBI:60240"/>
    </ligand>
</feature>
<evidence type="ECO:0000256" key="3">
    <source>
        <dbReference type="PIRSR" id="PIRSR607837-1"/>
    </source>
</evidence>
<evidence type="ECO:0000256" key="2">
    <source>
        <dbReference type="ARBA" id="ARBA00022723"/>
    </source>
</evidence>
<comment type="similarity">
    <text evidence="1">Belongs to the DinB family.</text>
</comment>
<dbReference type="GO" id="GO:0046872">
    <property type="term" value="F:metal ion binding"/>
    <property type="evidence" value="ECO:0007669"/>
    <property type="project" value="UniProtKB-KW"/>
</dbReference>
<dbReference type="InterPro" id="IPR034660">
    <property type="entry name" value="DinB/YfiT-like"/>
</dbReference>
<dbReference type="PANTHER" id="PTHR37302:SF3">
    <property type="entry name" value="DAMAGE-INDUCIBLE PROTEIN DINB"/>
    <property type="match status" value="1"/>
</dbReference>
<feature type="binding site" evidence="3">
    <location>
        <position position="122"/>
    </location>
    <ligand>
        <name>a divalent metal cation</name>
        <dbReference type="ChEBI" id="CHEBI:60240"/>
    </ligand>
</feature>
<dbReference type="Pfam" id="PF05163">
    <property type="entry name" value="DinB"/>
    <property type="match status" value="1"/>
</dbReference>
<dbReference type="PANTHER" id="PTHR37302">
    <property type="entry name" value="SLR1116 PROTEIN"/>
    <property type="match status" value="1"/>
</dbReference>
<dbReference type="SUPFAM" id="SSF109854">
    <property type="entry name" value="DinB/YfiT-like putative metalloenzymes"/>
    <property type="match status" value="1"/>
</dbReference>
<dbReference type="AlphaFoldDB" id="A0A371JR64"/>
<accession>A0A371JR64</accession>
<organism evidence="4 5">
    <name type="scientific">Flagellimonas nanhaiensis</name>
    <dbReference type="NCBI Taxonomy" id="2292706"/>
    <lineage>
        <taxon>Bacteria</taxon>
        <taxon>Pseudomonadati</taxon>
        <taxon>Bacteroidota</taxon>
        <taxon>Flavobacteriia</taxon>
        <taxon>Flavobacteriales</taxon>
        <taxon>Flavobacteriaceae</taxon>
        <taxon>Flagellimonas</taxon>
    </lineage>
</organism>
<evidence type="ECO:0000313" key="4">
    <source>
        <dbReference type="EMBL" id="RDY59997.1"/>
    </source>
</evidence>
<gene>
    <name evidence="4" type="ORF">DX873_11670</name>
</gene>
<dbReference type="Proteomes" id="UP000261828">
    <property type="component" value="Unassembled WGS sequence"/>
</dbReference>
<proteinExistence type="inferred from homology"/>
<dbReference type="OrthoDB" id="9811413at2"/>
<comment type="caution">
    <text evidence="4">The sequence shown here is derived from an EMBL/GenBank/DDBJ whole genome shotgun (WGS) entry which is preliminary data.</text>
</comment>
<keyword evidence="5" id="KW-1185">Reference proteome</keyword>
<name>A0A371JR64_9FLAO</name>
<sequence>MKGFLQQLFDYNFFCNKKLIEQSIALKEVPQESQKLFSHILNAHHIWNHRILEEDSKFGVWQEHDLDTWQDLHYDNQRTSFEIITNTEDFGKRIAYENSEGRAHANELKDILVHIVNHSTHHRGQILTNFRESGIVPEPLDYIFYKR</sequence>
<dbReference type="Gene3D" id="1.20.120.450">
    <property type="entry name" value="dinb family like domain"/>
    <property type="match status" value="1"/>
</dbReference>
<evidence type="ECO:0000313" key="5">
    <source>
        <dbReference type="Proteomes" id="UP000261828"/>
    </source>
</evidence>
<evidence type="ECO:0000256" key="1">
    <source>
        <dbReference type="ARBA" id="ARBA00008635"/>
    </source>
</evidence>
<protein>
    <submittedName>
        <fullName evidence="4">Damage-inducible protein DinB</fullName>
    </submittedName>
</protein>
<feature type="binding site" evidence="3">
    <location>
        <position position="39"/>
    </location>
    <ligand>
        <name>a divalent metal cation</name>
        <dbReference type="ChEBI" id="CHEBI:60240"/>
    </ligand>
</feature>
<dbReference type="EMBL" id="QTJX01000002">
    <property type="protein sequence ID" value="RDY59997.1"/>
    <property type="molecule type" value="Genomic_DNA"/>
</dbReference>
<dbReference type="RefSeq" id="WP_116184608.1">
    <property type="nucleotide sequence ID" value="NZ_QTJX01000002.1"/>
</dbReference>
<keyword evidence="2 3" id="KW-0479">Metal-binding</keyword>
<reference evidence="4 5" key="1">
    <citation type="submission" date="2018-08" db="EMBL/GenBank/DDBJ databases">
        <title>Muricauda nanhaiensis sp. nov., isolated from seawater of the South China Sea.</title>
        <authorList>
            <person name="Dang Y."/>
        </authorList>
    </citation>
    <scope>NUCLEOTIDE SEQUENCE [LARGE SCALE GENOMIC DNA]</scope>
    <source>
        <strain evidence="4 5">SM1704</strain>
    </source>
</reference>